<evidence type="ECO:0000313" key="2">
    <source>
        <dbReference type="Proteomes" id="UP000233837"/>
    </source>
</evidence>
<dbReference type="AlphaFoldDB" id="A0A2I0X792"/>
<keyword evidence="2" id="KW-1185">Reference proteome</keyword>
<protein>
    <submittedName>
        <fullName evidence="1">Uncharacterized protein</fullName>
    </submittedName>
</protein>
<dbReference type="EMBL" id="KZ502085">
    <property type="protein sequence ID" value="PKU83760.1"/>
    <property type="molecule type" value="Genomic_DNA"/>
</dbReference>
<accession>A0A2I0X792</accession>
<proteinExistence type="predicted"/>
<dbReference type="Proteomes" id="UP000233837">
    <property type="component" value="Unassembled WGS sequence"/>
</dbReference>
<reference evidence="1 2" key="2">
    <citation type="journal article" date="2017" name="Nature">
        <title>The Apostasia genome and the evolution of orchids.</title>
        <authorList>
            <person name="Zhang G.Q."/>
            <person name="Liu K.W."/>
            <person name="Li Z."/>
            <person name="Lohaus R."/>
            <person name="Hsiao Y.Y."/>
            <person name="Niu S.C."/>
            <person name="Wang J.Y."/>
            <person name="Lin Y.C."/>
            <person name="Xu Q."/>
            <person name="Chen L.J."/>
            <person name="Yoshida K."/>
            <person name="Fujiwara S."/>
            <person name="Wang Z.W."/>
            <person name="Zhang Y.Q."/>
            <person name="Mitsuda N."/>
            <person name="Wang M."/>
            <person name="Liu G.H."/>
            <person name="Pecoraro L."/>
            <person name="Huang H.X."/>
            <person name="Xiao X.J."/>
            <person name="Lin M."/>
            <person name="Wu X.Y."/>
            <person name="Wu W.L."/>
            <person name="Chen Y.Y."/>
            <person name="Chang S.B."/>
            <person name="Sakamoto S."/>
            <person name="Ohme-Takagi M."/>
            <person name="Yagi M."/>
            <person name="Zeng S.J."/>
            <person name="Shen C.Y."/>
            <person name="Yeh C.M."/>
            <person name="Luo Y.B."/>
            <person name="Tsai W.C."/>
            <person name="Van de Peer Y."/>
            <person name="Liu Z.J."/>
        </authorList>
    </citation>
    <scope>NUCLEOTIDE SEQUENCE [LARGE SCALE GENOMIC DNA]</scope>
    <source>
        <tissue evidence="1">The whole plant</tissue>
    </source>
</reference>
<name>A0A2I0X792_9ASPA</name>
<gene>
    <name evidence="1" type="ORF">MA16_Dca010153</name>
</gene>
<reference evidence="1 2" key="1">
    <citation type="journal article" date="2016" name="Sci. Rep.">
        <title>The Dendrobium catenatum Lindl. genome sequence provides insights into polysaccharide synthase, floral development and adaptive evolution.</title>
        <authorList>
            <person name="Zhang G.Q."/>
            <person name="Xu Q."/>
            <person name="Bian C."/>
            <person name="Tsai W.C."/>
            <person name="Yeh C.M."/>
            <person name="Liu K.W."/>
            <person name="Yoshida K."/>
            <person name="Zhang L.S."/>
            <person name="Chang S.B."/>
            <person name="Chen F."/>
            <person name="Shi Y."/>
            <person name="Su Y.Y."/>
            <person name="Zhang Y.Q."/>
            <person name="Chen L.J."/>
            <person name="Yin Y."/>
            <person name="Lin M."/>
            <person name="Huang H."/>
            <person name="Deng H."/>
            <person name="Wang Z.W."/>
            <person name="Zhu S.L."/>
            <person name="Zhao X."/>
            <person name="Deng C."/>
            <person name="Niu S.C."/>
            <person name="Huang J."/>
            <person name="Wang M."/>
            <person name="Liu G.H."/>
            <person name="Yang H.J."/>
            <person name="Xiao X.J."/>
            <person name="Hsiao Y.Y."/>
            <person name="Wu W.L."/>
            <person name="Chen Y.Y."/>
            <person name="Mitsuda N."/>
            <person name="Ohme-Takagi M."/>
            <person name="Luo Y.B."/>
            <person name="Van de Peer Y."/>
            <person name="Liu Z.J."/>
        </authorList>
    </citation>
    <scope>NUCLEOTIDE SEQUENCE [LARGE SCALE GENOMIC DNA]</scope>
    <source>
        <tissue evidence="1">The whole plant</tissue>
    </source>
</reference>
<organism evidence="1 2">
    <name type="scientific">Dendrobium catenatum</name>
    <dbReference type="NCBI Taxonomy" id="906689"/>
    <lineage>
        <taxon>Eukaryota</taxon>
        <taxon>Viridiplantae</taxon>
        <taxon>Streptophyta</taxon>
        <taxon>Embryophyta</taxon>
        <taxon>Tracheophyta</taxon>
        <taxon>Spermatophyta</taxon>
        <taxon>Magnoliopsida</taxon>
        <taxon>Liliopsida</taxon>
        <taxon>Asparagales</taxon>
        <taxon>Orchidaceae</taxon>
        <taxon>Epidendroideae</taxon>
        <taxon>Malaxideae</taxon>
        <taxon>Dendrobiinae</taxon>
        <taxon>Dendrobium</taxon>
    </lineage>
</organism>
<sequence length="62" mass="7118">MPDVIMPRDHAPVVIKLRIEIQKGWIMFIFPEVVLSMSINRDRMDDSSQLVAQAARKIPIIS</sequence>
<evidence type="ECO:0000313" key="1">
    <source>
        <dbReference type="EMBL" id="PKU83760.1"/>
    </source>
</evidence>